<gene>
    <name evidence="1" type="ORF">CLOSTHATH_06096</name>
</gene>
<protein>
    <recommendedName>
        <fullName evidence="3">Cache domain-containing protein</fullName>
    </recommendedName>
</protein>
<evidence type="ECO:0008006" key="3">
    <source>
        <dbReference type="Google" id="ProtNLM"/>
    </source>
</evidence>
<evidence type="ECO:0000313" key="1">
    <source>
        <dbReference type="EMBL" id="EFC95718.1"/>
    </source>
</evidence>
<evidence type="ECO:0000313" key="2">
    <source>
        <dbReference type="Proteomes" id="UP000004968"/>
    </source>
</evidence>
<feature type="non-terminal residue" evidence="1">
    <location>
        <position position="312"/>
    </location>
</feature>
<name>D3AR40_9FIRM</name>
<reference evidence="1 2" key="1">
    <citation type="submission" date="2010-01" db="EMBL/GenBank/DDBJ databases">
        <authorList>
            <person name="Weinstock G."/>
            <person name="Sodergren E."/>
            <person name="Clifton S."/>
            <person name="Fulton L."/>
            <person name="Fulton B."/>
            <person name="Courtney L."/>
            <person name="Fronick C."/>
            <person name="Harrison M."/>
            <person name="Strong C."/>
            <person name="Farmer C."/>
            <person name="Delahaunty K."/>
            <person name="Markovic C."/>
            <person name="Hall O."/>
            <person name="Minx P."/>
            <person name="Tomlinson C."/>
            <person name="Mitreva M."/>
            <person name="Nelson J."/>
            <person name="Hou S."/>
            <person name="Wollam A."/>
            <person name="Pepin K.H."/>
            <person name="Johnson M."/>
            <person name="Bhonagiri V."/>
            <person name="Nash W.E."/>
            <person name="Warren W."/>
            <person name="Chinwalla A."/>
            <person name="Mardis E.R."/>
            <person name="Wilson R.K."/>
        </authorList>
    </citation>
    <scope>NUCLEOTIDE SEQUENCE [LARGE SCALE GENOMIC DNA]</scope>
    <source>
        <strain evidence="1 2">DSM 13479</strain>
    </source>
</reference>
<accession>D3AR40</accession>
<dbReference type="AlphaFoldDB" id="D3AR40"/>
<dbReference type="PROSITE" id="PS51257">
    <property type="entry name" value="PROKAR_LIPOPROTEIN"/>
    <property type="match status" value="1"/>
</dbReference>
<dbReference type="Proteomes" id="UP000004968">
    <property type="component" value="Unassembled WGS sequence"/>
</dbReference>
<proteinExistence type="predicted"/>
<dbReference type="HOGENOM" id="CLU_892838_0_0_9"/>
<organism evidence="1 2">
    <name type="scientific">Hungatella hathewayi DSM 13479</name>
    <dbReference type="NCBI Taxonomy" id="566550"/>
    <lineage>
        <taxon>Bacteria</taxon>
        <taxon>Bacillati</taxon>
        <taxon>Bacillota</taxon>
        <taxon>Clostridia</taxon>
        <taxon>Lachnospirales</taxon>
        <taxon>Lachnospiraceae</taxon>
        <taxon>Hungatella</taxon>
    </lineage>
</organism>
<dbReference type="EMBL" id="ACIO01000690">
    <property type="protein sequence ID" value="EFC95718.1"/>
    <property type="molecule type" value="Genomic_DNA"/>
</dbReference>
<comment type="caution">
    <text evidence="1">The sequence shown here is derived from an EMBL/GenBank/DDBJ whole genome shotgun (WGS) entry which is preliminary data.</text>
</comment>
<sequence length="312" mass="34901">MWNFIRKSFKRELLVSFVAVALLPLILSCIFLIQMFKVKLERDYQKKDLEQAAVMEEKLTTLFQTIDDVTLHLSKEPEIAASIRESGNRGRSAVYAKLYEETASLREMAQFDLYSEEGICLYSTGAGMFHTQLPVYWGILKVAEAHPDEMTVRREKEYSGSSNILLRAARPVLGSEDSSVGYVLVSINGSNFEKILGGTYGSQDGICILNNFWEPVYSTGTAVREEIGTVLRRRLMAGEAVDEPFHNNSVYISEIGRTGLYSVFLRPKVFTADTTKSMYSVLIVMTAASLMLCAAVAAKMSNHLSRPIQSLN</sequence>